<comment type="caution">
    <text evidence="2">The sequence shown here is derived from an EMBL/GenBank/DDBJ whole genome shotgun (WGS) entry which is preliminary data.</text>
</comment>
<feature type="domain" description="AB hydrolase-1" evidence="1">
    <location>
        <begin position="30"/>
        <end position="180"/>
    </location>
</feature>
<accession>A0ABW9G8X6</accession>
<dbReference type="PANTHER" id="PTHR46331:SF2">
    <property type="entry name" value="VALACYCLOVIR HYDROLASE"/>
    <property type="match status" value="1"/>
</dbReference>
<dbReference type="RefSeq" id="WP_408624323.1">
    <property type="nucleotide sequence ID" value="NZ_JBEQCT010000006.1"/>
</dbReference>
<dbReference type="SUPFAM" id="SSF53474">
    <property type="entry name" value="alpha/beta-Hydrolases"/>
    <property type="match status" value="1"/>
</dbReference>
<protein>
    <submittedName>
        <fullName evidence="2">Alpha/beta hydrolase</fullName>
    </submittedName>
</protein>
<dbReference type="EMBL" id="JBEQCT010000006">
    <property type="protein sequence ID" value="MFM2486058.1"/>
    <property type="molecule type" value="Genomic_DNA"/>
</dbReference>
<sequence length="259" mass="28972">MAQFRHQLGSTMTIAGAQIYYECHGLPASPTLVVLHGGFQQMEVFNPLLEALSDHYQLIGIDSRGHGRSTLGDVPLSYQQLQKDVEVLLAALGITHCQILGFSDGGIVGYRLASLSQSLNIDKLFTIGARWHIEHALVCRDAFLATTAEQRQHSQPQVYQRYQQLNPEADFPRLVKQLVTMWLDPTESGYPNEQVDAIDCPLLVARGDDDPLIARSVVFDIAQRLTQAQLCNVPFAKHMAFADQPLIFRQLLAQFFQVQ</sequence>
<dbReference type="PANTHER" id="PTHR46331">
    <property type="entry name" value="VALACYCLOVIR HYDROLASE"/>
    <property type="match status" value="1"/>
</dbReference>
<organism evidence="2 3">
    <name type="scientific">Celerinatantimonas yamalensis</name>
    <dbReference type="NCBI Taxonomy" id="559956"/>
    <lineage>
        <taxon>Bacteria</taxon>
        <taxon>Pseudomonadati</taxon>
        <taxon>Pseudomonadota</taxon>
        <taxon>Gammaproteobacteria</taxon>
        <taxon>Celerinatantimonadaceae</taxon>
        <taxon>Celerinatantimonas</taxon>
    </lineage>
</organism>
<dbReference type="Gene3D" id="3.40.50.1820">
    <property type="entry name" value="alpha/beta hydrolase"/>
    <property type="match status" value="1"/>
</dbReference>
<dbReference type="InterPro" id="IPR000073">
    <property type="entry name" value="AB_hydrolase_1"/>
</dbReference>
<dbReference type="Pfam" id="PF00561">
    <property type="entry name" value="Abhydrolase_1"/>
    <property type="match status" value="1"/>
</dbReference>
<reference evidence="2 3" key="1">
    <citation type="journal article" date="2013" name="Int. J. Syst. Evol. Microbiol.">
        <title>Celerinatantimonas yamalensis sp. nov., a cold-adapted diazotrophic bacterium from a cold permafrost brine.</title>
        <authorList>
            <person name="Shcherbakova V."/>
            <person name="Chuvilskaya N."/>
            <person name="Rivkina E."/>
            <person name="Demidov N."/>
            <person name="Uchaeva V."/>
            <person name="Suetin S."/>
            <person name="Suzina N."/>
            <person name="Gilichinsky D."/>
        </authorList>
    </citation>
    <scope>NUCLEOTIDE SEQUENCE [LARGE SCALE GENOMIC DNA]</scope>
    <source>
        <strain evidence="2 3">C7</strain>
    </source>
</reference>
<name>A0ABW9G8X6_9GAMM</name>
<keyword evidence="2" id="KW-0378">Hydrolase</keyword>
<dbReference type="GO" id="GO:0016787">
    <property type="term" value="F:hydrolase activity"/>
    <property type="evidence" value="ECO:0007669"/>
    <property type="project" value="UniProtKB-KW"/>
</dbReference>
<evidence type="ECO:0000313" key="3">
    <source>
        <dbReference type="Proteomes" id="UP001629953"/>
    </source>
</evidence>
<gene>
    <name evidence="2" type="ORF">ABUE30_13485</name>
</gene>
<evidence type="ECO:0000313" key="2">
    <source>
        <dbReference type="EMBL" id="MFM2486058.1"/>
    </source>
</evidence>
<evidence type="ECO:0000259" key="1">
    <source>
        <dbReference type="Pfam" id="PF00561"/>
    </source>
</evidence>
<dbReference type="InterPro" id="IPR029058">
    <property type="entry name" value="AB_hydrolase_fold"/>
</dbReference>
<dbReference type="Proteomes" id="UP001629953">
    <property type="component" value="Unassembled WGS sequence"/>
</dbReference>
<keyword evidence="3" id="KW-1185">Reference proteome</keyword>
<proteinExistence type="predicted"/>